<dbReference type="EMBL" id="LUUB01000041">
    <property type="protein sequence ID" value="OAF12309.1"/>
    <property type="molecule type" value="Genomic_DNA"/>
</dbReference>
<keyword evidence="4" id="KW-0276">Fatty acid metabolism</keyword>
<keyword evidence="5" id="KW-0443">Lipid metabolism</keyword>
<comment type="catalytic activity">
    <reaction evidence="7">
        <text>a (3S)-3-hydroxyacyl-CoA = a (2E)-enoyl-CoA + H2O</text>
        <dbReference type="Rhea" id="RHEA:16105"/>
        <dbReference type="ChEBI" id="CHEBI:15377"/>
        <dbReference type="ChEBI" id="CHEBI:57318"/>
        <dbReference type="ChEBI" id="CHEBI:58856"/>
        <dbReference type="EC" id="4.2.1.17"/>
    </reaction>
</comment>
<dbReference type="STRING" id="1505087.AYJ54_06595"/>
<dbReference type="AlphaFoldDB" id="A0A176YZI0"/>
<dbReference type="FunFam" id="3.90.226.10:FF:000019">
    <property type="entry name" value="Enoyl-CoA hydratase, mitochondrial"/>
    <property type="match status" value="1"/>
</dbReference>
<keyword evidence="6" id="KW-0456">Lyase</keyword>
<accession>A0A176YZI0</accession>
<dbReference type="Proteomes" id="UP000076959">
    <property type="component" value="Unassembled WGS sequence"/>
</dbReference>
<evidence type="ECO:0000256" key="4">
    <source>
        <dbReference type="ARBA" id="ARBA00022832"/>
    </source>
</evidence>
<dbReference type="Gene3D" id="1.10.12.10">
    <property type="entry name" value="Lyase 2-enoyl-coa Hydratase, Chain A, domain 2"/>
    <property type="match status" value="1"/>
</dbReference>
<comment type="similarity">
    <text evidence="2 9">Belongs to the enoyl-CoA hydratase/isomerase family.</text>
</comment>
<evidence type="ECO:0000256" key="8">
    <source>
        <dbReference type="ARBA" id="ARBA00023717"/>
    </source>
</evidence>
<dbReference type="RefSeq" id="WP_063698969.1">
    <property type="nucleotide sequence ID" value="NZ_LUUB01000041.1"/>
</dbReference>
<dbReference type="PANTHER" id="PTHR11941">
    <property type="entry name" value="ENOYL-COA HYDRATASE-RELATED"/>
    <property type="match status" value="1"/>
</dbReference>
<comment type="catalytic activity">
    <reaction evidence="8">
        <text>a 4-saturated-(3S)-3-hydroxyacyl-CoA = a (3E)-enoyl-CoA + H2O</text>
        <dbReference type="Rhea" id="RHEA:20724"/>
        <dbReference type="ChEBI" id="CHEBI:15377"/>
        <dbReference type="ChEBI" id="CHEBI:58521"/>
        <dbReference type="ChEBI" id="CHEBI:137480"/>
        <dbReference type="EC" id="4.2.1.17"/>
    </reaction>
</comment>
<evidence type="ECO:0000256" key="3">
    <source>
        <dbReference type="ARBA" id="ARBA00012076"/>
    </source>
</evidence>
<sequence>MHPQAAQSGVDNQSIRLEKRGAAALITLDRPKQLNALNDALSREVLRAAQGFDADPEVGAIVLAGSQKAFAAGADIKEMLSKSFADLFTDNYFAAWDQLATIRKPLIAAVNGFALGGGCELAMMCDFIIAGQGAQFGQPEIKLGILPGIGGSQRLTKLVGRSLAMDLILTGRLISAEEARSAGLVARVVPDDQVLAVALEAAATIAGYSAPAVMMAKEAVNRAEETALTEGLLHERRLFQASFATQGQKEGMSAFLEKRKPAFSGR</sequence>
<dbReference type="OrthoDB" id="9795727at2"/>
<evidence type="ECO:0000256" key="9">
    <source>
        <dbReference type="RuleBase" id="RU003707"/>
    </source>
</evidence>
<dbReference type="EC" id="4.2.1.17" evidence="3"/>
<evidence type="ECO:0000256" key="5">
    <source>
        <dbReference type="ARBA" id="ARBA00023098"/>
    </source>
</evidence>
<evidence type="ECO:0000256" key="6">
    <source>
        <dbReference type="ARBA" id="ARBA00023239"/>
    </source>
</evidence>
<name>A0A176YZI0_9BRAD</name>
<organism evidence="10 11">
    <name type="scientific">Bradyrhizobium centrolobii</name>
    <dbReference type="NCBI Taxonomy" id="1505087"/>
    <lineage>
        <taxon>Bacteria</taxon>
        <taxon>Pseudomonadati</taxon>
        <taxon>Pseudomonadota</taxon>
        <taxon>Alphaproteobacteria</taxon>
        <taxon>Hyphomicrobiales</taxon>
        <taxon>Nitrobacteraceae</taxon>
        <taxon>Bradyrhizobium</taxon>
    </lineage>
</organism>
<dbReference type="InterPro" id="IPR018376">
    <property type="entry name" value="Enoyl-CoA_hyd/isom_CS"/>
</dbReference>
<keyword evidence="11" id="KW-1185">Reference proteome</keyword>
<dbReference type="Gene3D" id="3.90.226.10">
    <property type="entry name" value="2-enoyl-CoA Hydratase, Chain A, domain 1"/>
    <property type="match status" value="1"/>
</dbReference>
<gene>
    <name evidence="10" type="ORF">AYJ54_06595</name>
</gene>
<comment type="caution">
    <text evidence="10">The sequence shown here is derived from an EMBL/GenBank/DDBJ whole genome shotgun (WGS) entry which is preliminary data.</text>
</comment>
<evidence type="ECO:0000313" key="10">
    <source>
        <dbReference type="EMBL" id="OAF12309.1"/>
    </source>
</evidence>
<dbReference type="InterPro" id="IPR029045">
    <property type="entry name" value="ClpP/crotonase-like_dom_sf"/>
</dbReference>
<dbReference type="InterPro" id="IPR014748">
    <property type="entry name" value="Enoyl-CoA_hydra_C"/>
</dbReference>
<protein>
    <recommendedName>
        <fullName evidence="3">enoyl-CoA hydratase</fullName>
        <ecNumber evidence="3">4.2.1.17</ecNumber>
    </recommendedName>
</protein>
<evidence type="ECO:0000256" key="2">
    <source>
        <dbReference type="ARBA" id="ARBA00005254"/>
    </source>
</evidence>
<dbReference type="FunFam" id="1.10.12.10:FF:000001">
    <property type="entry name" value="Probable enoyl-CoA hydratase, mitochondrial"/>
    <property type="match status" value="1"/>
</dbReference>
<evidence type="ECO:0000313" key="11">
    <source>
        <dbReference type="Proteomes" id="UP000076959"/>
    </source>
</evidence>
<dbReference type="PANTHER" id="PTHR11941:SF54">
    <property type="entry name" value="ENOYL-COA HYDRATASE, MITOCHONDRIAL"/>
    <property type="match status" value="1"/>
</dbReference>
<reference evidence="10 11" key="1">
    <citation type="submission" date="2016-03" db="EMBL/GenBank/DDBJ databases">
        <title>Draft Genome Sequence of the Strain BR 10245 (Bradyrhizobium sp.) isolated from nodules of Centrolobium paraense.</title>
        <authorList>
            <person name="Simoes-Araujo J.L.Sr."/>
            <person name="Barauna A.C."/>
            <person name="Silva K."/>
            <person name="Zilli J.E."/>
        </authorList>
    </citation>
    <scope>NUCLEOTIDE SEQUENCE [LARGE SCALE GENOMIC DNA]</scope>
    <source>
        <strain evidence="10 11">BR 10245</strain>
    </source>
</reference>
<proteinExistence type="inferred from homology"/>
<dbReference type="InterPro" id="IPR001753">
    <property type="entry name" value="Enoyl-CoA_hydra/iso"/>
</dbReference>
<dbReference type="Pfam" id="PF00378">
    <property type="entry name" value="ECH_1"/>
    <property type="match status" value="1"/>
</dbReference>
<evidence type="ECO:0000256" key="1">
    <source>
        <dbReference type="ARBA" id="ARBA00002994"/>
    </source>
</evidence>
<evidence type="ECO:0000256" key="7">
    <source>
        <dbReference type="ARBA" id="ARBA00023709"/>
    </source>
</evidence>
<dbReference type="GO" id="GO:0004300">
    <property type="term" value="F:enoyl-CoA hydratase activity"/>
    <property type="evidence" value="ECO:0007669"/>
    <property type="project" value="UniProtKB-EC"/>
</dbReference>
<dbReference type="SUPFAM" id="SSF52096">
    <property type="entry name" value="ClpP/crotonase"/>
    <property type="match status" value="1"/>
</dbReference>
<dbReference type="GO" id="GO:0006635">
    <property type="term" value="P:fatty acid beta-oxidation"/>
    <property type="evidence" value="ECO:0007669"/>
    <property type="project" value="TreeGrafter"/>
</dbReference>
<dbReference type="CDD" id="cd06558">
    <property type="entry name" value="crotonase-like"/>
    <property type="match status" value="1"/>
</dbReference>
<comment type="function">
    <text evidence="1">Could possibly oxidize fatty acids using specific components.</text>
</comment>
<dbReference type="PROSITE" id="PS00166">
    <property type="entry name" value="ENOYL_COA_HYDRATASE"/>
    <property type="match status" value="1"/>
</dbReference>